<sequence>MSHEAGLASYSLRGGLRSLRKANYEKPMNYYGGFFQYTIGLERIMKLALIVDYVAQNKTFPNDNQYIKQYGHKINNLLDGIQDIRERIEEPSRVWKLPEKDLTDAAVKFLTNFAQSARYYNIDVLTGKEATQDPVKVWFSTVGKKLLAKRKGSPPSAEWARALDSDLGDSLSFRFETETGEPIRGLEAAIRAKDDSEYVAKEGTFLCSRIARHAISVLTERSNQVPHEVEIPDFSEFFHIFIMDDAYLKRQKVFTG</sequence>
<dbReference type="RefSeq" id="WP_254418046.1">
    <property type="nucleotide sequence ID" value="NZ_BAAAJB010000035.1"/>
</dbReference>
<accession>A0ABY5D6Z6</accession>
<reference evidence="1" key="1">
    <citation type="submission" date="2022-06" db="EMBL/GenBank/DDBJ databases">
        <authorList>
            <person name="Ping M."/>
        </authorList>
    </citation>
    <scope>NUCLEOTIDE SEQUENCE</scope>
    <source>
        <strain evidence="1">JCM11759T</strain>
    </source>
</reference>
<dbReference type="EMBL" id="CP099837">
    <property type="protein sequence ID" value="USY18680.1"/>
    <property type="molecule type" value="Genomic_DNA"/>
</dbReference>
<keyword evidence="2" id="KW-1185">Reference proteome</keyword>
<dbReference type="Proteomes" id="UP001055940">
    <property type="component" value="Chromosome"/>
</dbReference>
<gene>
    <name evidence="1" type="ORF">NE857_25830</name>
</gene>
<evidence type="ECO:0000313" key="2">
    <source>
        <dbReference type="Proteomes" id="UP001055940"/>
    </source>
</evidence>
<name>A0ABY5D6Z6_9ACTN</name>
<organism evidence="1 2">
    <name type="scientific">Nocardiopsis exhalans</name>
    <dbReference type="NCBI Taxonomy" id="163604"/>
    <lineage>
        <taxon>Bacteria</taxon>
        <taxon>Bacillati</taxon>
        <taxon>Actinomycetota</taxon>
        <taxon>Actinomycetes</taxon>
        <taxon>Streptosporangiales</taxon>
        <taxon>Nocardiopsidaceae</taxon>
        <taxon>Nocardiopsis</taxon>
    </lineage>
</organism>
<proteinExistence type="predicted"/>
<protein>
    <submittedName>
        <fullName evidence="1">Uncharacterized protein</fullName>
    </submittedName>
</protein>
<evidence type="ECO:0000313" key="1">
    <source>
        <dbReference type="EMBL" id="USY18680.1"/>
    </source>
</evidence>